<feature type="transmembrane region" description="Helical" evidence="5">
    <location>
        <begin position="6"/>
        <end position="24"/>
    </location>
</feature>
<dbReference type="CDD" id="cd02968">
    <property type="entry name" value="SCO"/>
    <property type="match status" value="1"/>
</dbReference>
<comment type="similarity">
    <text evidence="1">Belongs to the SCO1/2 family.</text>
</comment>
<feature type="domain" description="Thioredoxin" evidence="6">
    <location>
        <begin position="65"/>
        <end position="231"/>
    </location>
</feature>
<keyword evidence="5" id="KW-1133">Transmembrane helix</keyword>
<dbReference type="PROSITE" id="PS51352">
    <property type="entry name" value="THIOREDOXIN_2"/>
    <property type="match status" value="1"/>
</dbReference>
<keyword evidence="5" id="KW-0472">Membrane</keyword>
<feature type="binding site" evidence="3">
    <location>
        <position position="192"/>
    </location>
    <ligand>
        <name>Cu cation</name>
        <dbReference type="ChEBI" id="CHEBI:23378"/>
    </ligand>
</feature>
<keyword evidence="5" id="KW-0812">Transmembrane</keyword>
<evidence type="ECO:0000256" key="5">
    <source>
        <dbReference type="SAM" id="Phobius"/>
    </source>
</evidence>
<dbReference type="InterPro" id="IPR003782">
    <property type="entry name" value="SCO1/SenC"/>
</dbReference>
<dbReference type="GO" id="GO:0046872">
    <property type="term" value="F:metal ion binding"/>
    <property type="evidence" value="ECO:0007669"/>
    <property type="project" value="UniProtKB-KW"/>
</dbReference>
<proteinExistence type="inferred from homology"/>
<dbReference type="PANTHER" id="PTHR12151">
    <property type="entry name" value="ELECTRON TRANSPORT PROTIN SCO1/SENC FAMILY MEMBER"/>
    <property type="match status" value="1"/>
</dbReference>
<evidence type="ECO:0000256" key="4">
    <source>
        <dbReference type="PIRSR" id="PIRSR603782-2"/>
    </source>
</evidence>
<evidence type="ECO:0000256" key="3">
    <source>
        <dbReference type="PIRSR" id="PIRSR603782-1"/>
    </source>
</evidence>
<evidence type="ECO:0000313" key="7">
    <source>
        <dbReference type="EMBL" id="TYB78391.1"/>
    </source>
</evidence>
<gene>
    <name evidence="7" type="ORF">ES674_01005</name>
</gene>
<sequence length="251" mass="28597">MSNKSNYSYIGIAFVILVFGIWFVPRIVDRFTQGDTVRNDNRSEQITKSDYSKKEKSDLMFININGVPKKVPPFSFTNQDGKTITDKDYLGKVYLVEFFFTTCPSICPRMNANLVQIQNKFEGIEDFGVASFTIMPETDTQEVLKAYAEKYGITNPNWNLLRGEQDAVFELANIGFNIFVGDEETDEAGFEHSGNFALIDKDGFIRSRQDDFGNPKIFYSGIISEVEKVDEDGQKEEISMLKEDIAKLLKE</sequence>
<dbReference type="InterPro" id="IPR013766">
    <property type="entry name" value="Thioredoxin_domain"/>
</dbReference>
<dbReference type="AlphaFoldDB" id="A0A5D0RBT5"/>
<keyword evidence="4" id="KW-1015">Disulfide bond</keyword>
<evidence type="ECO:0000313" key="8">
    <source>
        <dbReference type="Proteomes" id="UP000323720"/>
    </source>
</evidence>
<protein>
    <submittedName>
        <fullName evidence="7">SCO family protein</fullName>
    </submittedName>
</protein>
<feature type="binding site" evidence="3">
    <location>
        <position position="103"/>
    </location>
    <ligand>
        <name>Cu cation</name>
        <dbReference type="ChEBI" id="CHEBI:23378"/>
    </ligand>
</feature>
<dbReference type="EMBL" id="VSKK01000001">
    <property type="protein sequence ID" value="TYB78391.1"/>
    <property type="molecule type" value="Genomic_DNA"/>
</dbReference>
<reference evidence="7 8" key="1">
    <citation type="submission" date="2019-08" db="EMBL/GenBank/DDBJ databases">
        <title>Genomes of Antarctic Bizionia species.</title>
        <authorList>
            <person name="Bowman J.P."/>
        </authorList>
    </citation>
    <scope>NUCLEOTIDE SEQUENCE [LARGE SCALE GENOMIC DNA]</scope>
    <source>
        <strain evidence="7 8">ADA-4</strain>
    </source>
</reference>
<keyword evidence="8" id="KW-1185">Reference proteome</keyword>
<dbReference type="Gene3D" id="3.40.30.10">
    <property type="entry name" value="Glutaredoxin"/>
    <property type="match status" value="1"/>
</dbReference>
<name>A0A5D0RBT5_9FLAO</name>
<feature type="disulfide bond" description="Redox-active" evidence="4">
    <location>
        <begin position="103"/>
        <end position="107"/>
    </location>
</feature>
<accession>A0A5D0RBT5</accession>
<comment type="caution">
    <text evidence="7">The sequence shown here is derived from an EMBL/GenBank/DDBJ whole genome shotgun (WGS) entry which is preliminary data.</text>
</comment>
<evidence type="ECO:0000256" key="1">
    <source>
        <dbReference type="ARBA" id="ARBA00010996"/>
    </source>
</evidence>
<dbReference type="InterPro" id="IPR036249">
    <property type="entry name" value="Thioredoxin-like_sf"/>
</dbReference>
<evidence type="ECO:0000259" key="6">
    <source>
        <dbReference type="PROSITE" id="PS51352"/>
    </source>
</evidence>
<keyword evidence="3" id="KW-0479">Metal-binding</keyword>
<keyword evidence="2 3" id="KW-0186">Copper</keyword>
<feature type="binding site" evidence="3">
    <location>
        <position position="107"/>
    </location>
    <ligand>
        <name>Cu cation</name>
        <dbReference type="ChEBI" id="CHEBI:23378"/>
    </ligand>
</feature>
<dbReference type="Proteomes" id="UP000323720">
    <property type="component" value="Unassembled WGS sequence"/>
</dbReference>
<dbReference type="PANTHER" id="PTHR12151:SF25">
    <property type="entry name" value="LINALOOL DEHYDRATASE_ISOMERASE DOMAIN-CONTAINING PROTEIN"/>
    <property type="match status" value="1"/>
</dbReference>
<evidence type="ECO:0000256" key="2">
    <source>
        <dbReference type="ARBA" id="ARBA00023008"/>
    </source>
</evidence>
<dbReference type="SUPFAM" id="SSF52833">
    <property type="entry name" value="Thioredoxin-like"/>
    <property type="match status" value="1"/>
</dbReference>
<dbReference type="RefSeq" id="WP_148402129.1">
    <property type="nucleotide sequence ID" value="NZ_VSKK01000001.1"/>
</dbReference>
<dbReference type="Pfam" id="PF02630">
    <property type="entry name" value="SCO1-SenC"/>
    <property type="match status" value="1"/>
</dbReference>
<dbReference type="OrthoDB" id="9811998at2"/>
<organism evidence="7 8">
    <name type="scientific">Bizionia myxarmorum</name>
    <dbReference type="NCBI Taxonomy" id="291186"/>
    <lineage>
        <taxon>Bacteria</taxon>
        <taxon>Pseudomonadati</taxon>
        <taxon>Bacteroidota</taxon>
        <taxon>Flavobacteriia</taxon>
        <taxon>Flavobacteriales</taxon>
        <taxon>Flavobacteriaceae</taxon>
        <taxon>Bizionia</taxon>
    </lineage>
</organism>